<keyword evidence="3" id="KW-0614">Plasmid</keyword>
<dbReference type="SUPFAM" id="SSF54593">
    <property type="entry name" value="Glyoxalase/Bleomycin resistance protein/Dihydroxybiphenyl dioxygenase"/>
    <property type="match status" value="1"/>
</dbReference>
<dbReference type="GO" id="GO:0004493">
    <property type="term" value="F:methylmalonyl-CoA epimerase activity"/>
    <property type="evidence" value="ECO:0007669"/>
    <property type="project" value="TreeGrafter"/>
</dbReference>
<organism evidence="3 4">
    <name type="scientific">Rhizobium ruizarguesonis</name>
    <dbReference type="NCBI Taxonomy" id="2081791"/>
    <lineage>
        <taxon>Bacteria</taxon>
        <taxon>Pseudomonadati</taxon>
        <taxon>Pseudomonadota</taxon>
        <taxon>Alphaproteobacteria</taxon>
        <taxon>Hyphomicrobiales</taxon>
        <taxon>Rhizobiaceae</taxon>
        <taxon>Rhizobium/Agrobacterium group</taxon>
        <taxon>Rhizobium</taxon>
    </lineage>
</organism>
<protein>
    <recommendedName>
        <fullName evidence="2">VOC domain-containing protein</fullName>
    </recommendedName>
</protein>
<dbReference type="Gene3D" id="3.10.180.10">
    <property type="entry name" value="2,3-Dihydroxybiphenyl 1,2-Dioxygenase, domain 1"/>
    <property type="match status" value="1"/>
</dbReference>
<dbReference type="AlphaFoldDB" id="A0AAE8Q5K9"/>
<accession>A0AAE8Q5K9</accession>
<dbReference type="GO" id="GO:0046872">
    <property type="term" value="F:metal ion binding"/>
    <property type="evidence" value="ECO:0007669"/>
    <property type="project" value="UniProtKB-KW"/>
</dbReference>
<dbReference type="PROSITE" id="PS51819">
    <property type="entry name" value="VOC"/>
    <property type="match status" value="1"/>
</dbReference>
<gene>
    <name evidence="3" type="ORF">ELG94_30865</name>
</gene>
<dbReference type="GO" id="GO:0046491">
    <property type="term" value="P:L-methylmalonyl-CoA metabolic process"/>
    <property type="evidence" value="ECO:0007669"/>
    <property type="project" value="TreeGrafter"/>
</dbReference>
<dbReference type="PANTHER" id="PTHR43048">
    <property type="entry name" value="METHYLMALONYL-COA EPIMERASE"/>
    <property type="match status" value="1"/>
</dbReference>
<evidence type="ECO:0000313" key="4">
    <source>
        <dbReference type="Proteomes" id="UP000291892"/>
    </source>
</evidence>
<name>A0AAE8Q5K9_9HYPH</name>
<feature type="domain" description="VOC" evidence="2">
    <location>
        <begin position="1"/>
        <end position="118"/>
    </location>
</feature>
<dbReference type="InterPro" id="IPR004360">
    <property type="entry name" value="Glyas_Fos-R_dOase_dom"/>
</dbReference>
<dbReference type="PANTHER" id="PTHR43048:SF6">
    <property type="entry name" value="BLR8189 PROTEIN"/>
    <property type="match status" value="1"/>
</dbReference>
<dbReference type="InterPro" id="IPR037523">
    <property type="entry name" value="VOC_core"/>
</dbReference>
<evidence type="ECO:0000259" key="2">
    <source>
        <dbReference type="PROSITE" id="PS51819"/>
    </source>
</evidence>
<dbReference type="Proteomes" id="UP000291892">
    <property type="component" value="Unassembled WGS sequence"/>
</dbReference>
<dbReference type="EMBL" id="SIKX01000003">
    <property type="protein sequence ID" value="TBF05111.1"/>
    <property type="molecule type" value="Genomic_DNA"/>
</dbReference>
<comment type="caution">
    <text evidence="3">The sequence shown here is derived from an EMBL/GenBank/DDBJ whole genome shotgun (WGS) entry which is preliminary data.</text>
</comment>
<evidence type="ECO:0000256" key="1">
    <source>
        <dbReference type="ARBA" id="ARBA00022723"/>
    </source>
</evidence>
<reference evidence="3 4" key="1">
    <citation type="submission" date="2019-02" db="EMBL/GenBank/DDBJ databases">
        <title>The genomic architecture of introgression among sibling species of bacteria.</title>
        <authorList>
            <person name="Cavassim M.I.A."/>
            <person name="Moeskjaer S."/>
            <person name="Moslemi C."/>
            <person name="Fields B."/>
            <person name="Bachmann A."/>
            <person name="Vilhjalmsson B."/>
            <person name="Schierup M.H."/>
            <person name="Young J.P.W."/>
            <person name="Andersen S.U."/>
        </authorList>
    </citation>
    <scope>NUCLEOTIDE SEQUENCE [LARGE SCALE GENOMIC DNA]</scope>
    <source>
        <strain evidence="3 4">SM42</strain>
        <plasmid evidence="3">pSM42_Rh02_Rh04</plasmid>
    </source>
</reference>
<keyword evidence="1" id="KW-0479">Metal-binding</keyword>
<dbReference type="Pfam" id="PF00903">
    <property type="entry name" value="Glyoxalase"/>
    <property type="match status" value="1"/>
</dbReference>
<sequence length="137" mass="15606">MLIVWRSALPWQSLVDIIVWQRSLSVLRLPLSALFQLSSVELFEYSGEEDSRPKRLSEVGGMHLCFEVDDVHACAERLRAQGVDMLDGPNLVESGPLRGFNWIYFRPPWGLMLEAASFNRLGYESNSSHRLWSAKPA</sequence>
<dbReference type="InterPro" id="IPR029068">
    <property type="entry name" value="Glyas_Bleomycin-R_OHBP_Dase"/>
</dbReference>
<evidence type="ECO:0000313" key="3">
    <source>
        <dbReference type="EMBL" id="TBF05111.1"/>
    </source>
</evidence>
<dbReference type="InterPro" id="IPR051785">
    <property type="entry name" value="MMCE/EMCE_epimerase"/>
</dbReference>
<geneLocation type="plasmid" evidence="3">
    <name>pSM42_Rh02_Rh04</name>
</geneLocation>
<proteinExistence type="predicted"/>